<dbReference type="EMBL" id="PPEG02000001">
    <property type="protein sequence ID" value="PWN65298.1"/>
    <property type="molecule type" value="Genomic_DNA"/>
</dbReference>
<dbReference type="AlphaFoldDB" id="A0A316X211"/>
<comment type="caution">
    <text evidence="1">The sequence shown here is derived from an EMBL/GenBank/DDBJ whole genome shotgun (WGS) entry which is preliminary data.</text>
</comment>
<gene>
    <name evidence="1" type="ORF">C1634_000705</name>
</gene>
<evidence type="ECO:0000313" key="1">
    <source>
        <dbReference type="EMBL" id="PWN65298.1"/>
    </source>
</evidence>
<evidence type="ECO:0000313" key="2">
    <source>
        <dbReference type="Proteomes" id="UP000236413"/>
    </source>
</evidence>
<proteinExistence type="predicted"/>
<accession>A0A316X211</accession>
<dbReference type="Proteomes" id="UP000236413">
    <property type="component" value="Unassembled WGS sequence"/>
</dbReference>
<reference evidence="1 2" key="1">
    <citation type="submission" date="2018-04" db="EMBL/GenBank/DDBJ databases">
        <title>Chryseobacterium oncorhynchi 701B-08T from rainbow trout, and Chryseobacterium viscerum 687B-08T from diseased fish.</title>
        <authorList>
            <person name="Jeong J.-J."/>
            <person name="Lee Y.J."/>
            <person name="Pathiraja D."/>
            <person name="Park B."/>
            <person name="Choi I.-G."/>
            <person name="Kim K.D."/>
        </authorList>
    </citation>
    <scope>NUCLEOTIDE SEQUENCE [LARGE SCALE GENOMIC DNA]</scope>
    <source>
        <strain evidence="1 2">687B-08</strain>
    </source>
</reference>
<name>A0A316X211_9FLAO</name>
<sequence length="333" mass="39818">MAKKMTDTVKFILLPSYTKEGWNVDEIKSKLEPFEKFHRIGFKPDGFIKNMAIWVNERKIVVEGSIAKYWQKNNVENFDWRNFRKAIDLLSYELGVPLENGKIIRLDIGVNIGLNQEVVDYFPELQRLEFFQRNTARETTLRYQGNSVGINYLLYDKLSEFRSREKLIDDDLSFLTDEKHLMRIEIQMQSRISEIVGIKDVRIYDLFEEETCKHILRLWYNTYFDIEKEALLIYPERLKGLPGFDKFMRRYIVQTMGWERLDFLMKQGVKKKCLYSSDKSKRLALFKDAMLDNFSFEFEQHTKELSHKVKVAYVEGLKQIFRMKKKSVEKLVK</sequence>
<protein>
    <submittedName>
        <fullName evidence="1">Uncharacterized protein</fullName>
    </submittedName>
</protein>
<organism evidence="1 2">
    <name type="scientific">Chryseobacterium viscerum</name>
    <dbReference type="NCBI Taxonomy" id="1037377"/>
    <lineage>
        <taxon>Bacteria</taxon>
        <taxon>Pseudomonadati</taxon>
        <taxon>Bacteroidota</taxon>
        <taxon>Flavobacteriia</taxon>
        <taxon>Flavobacteriales</taxon>
        <taxon>Weeksellaceae</taxon>
        <taxon>Chryseobacterium group</taxon>
        <taxon>Chryseobacterium</taxon>
    </lineage>
</organism>